<dbReference type="InterPro" id="IPR022053">
    <property type="entry name" value="DUF3613"/>
</dbReference>
<dbReference type="EMBL" id="JABBZM010000018">
    <property type="protein sequence ID" value="NMV40016.1"/>
    <property type="molecule type" value="Genomic_DNA"/>
</dbReference>
<dbReference type="Proteomes" id="UP000575469">
    <property type="component" value="Unassembled WGS sequence"/>
</dbReference>
<organism evidence="3 4">
    <name type="scientific">Ralstonia insidiosa</name>
    <dbReference type="NCBI Taxonomy" id="190721"/>
    <lineage>
        <taxon>Bacteria</taxon>
        <taxon>Pseudomonadati</taxon>
        <taxon>Pseudomonadota</taxon>
        <taxon>Betaproteobacteria</taxon>
        <taxon>Burkholderiales</taxon>
        <taxon>Burkholderiaceae</taxon>
        <taxon>Ralstonia</taxon>
    </lineage>
</organism>
<evidence type="ECO:0000256" key="2">
    <source>
        <dbReference type="SAM" id="SignalP"/>
    </source>
</evidence>
<name>A0A848P5W2_9RALS</name>
<dbReference type="AlphaFoldDB" id="A0A848P5W2"/>
<evidence type="ECO:0000313" key="4">
    <source>
        <dbReference type="Proteomes" id="UP000575469"/>
    </source>
</evidence>
<dbReference type="RefSeq" id="WP_104654310.1">
    <property type="nucleotide sequence ID" value="NZ_JABBZM010000018.1"/>
</dbReference>
<comment type="caution">
    <text evidence="3">The sequence shown here is derived from an EMBL/GenBank/DDBJ whole genome shotgun (WGS) entry which is preliminary data.</text>
</comment>
<keyword evidence="2" id="KW-0732">Signal</keyword>
<evidence type="ECO:0000313" key="3">
    <source>
        <dbReference type="EMBL" id="NMV40016.1"/>
    </source>
</evidence>
<gene>
    <name evidence="3" type="ORF">HGR00_19070</name>
</gene>
<feature type="region of interest" description="Disordered" evidence="1">
    <location>
        <begin position="90"/>
        <end position="110"/>
    </location>
</feature>
<dbReference type="Pfam" id="PF12266">
    <property type="entry name" value="DUF3613"/>
    <property type="match status" value="1"/>
</dbReference>
<feature type="chain" id="PRO_5033067694" evidence="2">
    <location>
        <begin position="23"/>
        <end position="110"/>
    </location>
</feature>
<accession>A0A848P5W2</accession>
<reference evidence="3 4" key="1">
    <citation type="submission" date="2020-04" db="EMBL/GenBank/DDBJ databases">
        <title>Ralstonia insidiosa genome sequencing and assembly.</title>
        <authorList>
            <person name="Martins R.C.R."/>
            <person name="Perdigao-Neto L.V."/>
            <person name="Levin A.S.S."/>
            <person name="Costa S.F."/>
        </authorList>
    </citation>
    <scope>NUCLEOTIDE SEQUENCE [LARGE SCALE GENOMIC DNA]</scope>
    <source>
        <strain evidence="3 4">5047</strain>
    </source>
</reference>
<feature type="signal peptide" evidence="2">
    <location>
        <begin position="1"/>
        <end position="22"/>
    </location>
</feature>
<evidence type="ECO:0000256" key="1">
    <source>
        <dbReference type="SAM" id="MobiDB-lite"/>
    </source>
</evidence>
<sequence>MIDRILMAAGMGVWLMCGTAAAQGFSGGEPQNATVPAPKVGTNVNDATRALFKAQREGTYAGEFVPLRGEQAALAYQRYLNSFNQAMPGLSQQNAGTRSPTLNVVQQSGR</sequence>
<proteinExistence type="predicted"/>
<protein>
    <submittedName>
        <fullName evidence="3">DUF3613 domain-containing protein</fullName>
    </submittedName>
</protein>